<reference evidence="1 3" key="1">
    <citation type="submission" date="2016-06" db="EMBL/GenBank/DDBJ databases">
        <authorList>
            <person name="Kjaerup R.B."/>
            <person name="Dalgaard T.S."/>
            <person name="Juul-Madsen H.R."/>
        </authorList>
    </citation>
    <scope>NUCLEOTIDE SEQUENCE [LARGE SCALE GENOMIC DNA]</scope>
    <source>
        <strain evidence="1">Orrdi1</strain>
    </source>
</reference>
<accession>A0A1C3K2B0</accession>
<evidence type="ECO:0000313" key="2">
    <source>
        <dbReference type="EMBL" id="SOE52205.1"/>
    </source>
</evidence>
<evidence type="ECO:0000313" key="3">
    <source>
        <dbReference type="Proteomes" id="UP000078558"/>
    </source>
</evidence>
<protein>
    <submittedName>
        <fullName evidence="1">Uncharacterized protein</fullName>
    </submittedName>
</protein>
<proteinExistence type="predicted"/>
<reference evidence="2 3" key="2">
    <citation type="submission" date="2017-08" db="EMBL/GenBank/DDBJ databases">
        <authorList>
            <person name="de Groot N.N."/>
        </authorList>
    </citation>
    <scope>NUCLEOTIDE SEQUENCE [LARGE SCALE GENOMIC DNA]</scope>
    <source>
        <strain evidence="2">Orrdi1</strain>
    </source>
</reference>
<name>A0A1C3K2B0_9BURK</name>
<gene>
    <name evidence="1" type="ORF">ODI_01273</name>
    <name evidence="2" type="ORF">ODI_R3994</name>
</gene>
<dbReference type="KEGG" id="odi:ODI_R3994"/>
<dbReference type="EMBL" id="FLRC01000022">
    <property type="protein sequence ID" value="SBT25646.1"/>
    <property type="molecule type" value="Genomic_DNA"/>
</dbReference>
<evidence type="ECO:0000313" key="1">
    <source>
        <dbReference type="EMBL" id="SBT25646.1"/>
    </source>
</evidence>
<sequence>MYEASWTSRSTCLFPTGTGACAAPVAVPSMHSVQAVGREYDGNSLITFLWILFRRSNQTWNEGRA</sequence>
<dbReference type="EMBL" id="LT907988">
    <property type="protein sequence ID" value="SOE52205.1"/>
    <property type="molecule type" value="Genomic_DNA"/>
</dbReference>
<dbReference type="Proteomes" id="UP000078558">
    <property type="component" value="Chromosome I"/>
</dbReference>
<organism evidence="1 3">
    <name type="scientific">Orrella dioscoreae</name>
    <dbReference type="NCBI Taxonomy" id="1851544"/>
    <lineage>
        <taxon>Bacteria</taxon>
        <taxon>Pseudomonadati</taxon>
        <taxon>Pseudomonadota</taxon>
        <taxon>Betaproteobacteria</taxon>
        <taxon>Burkholderiales</taxon>
        <taxon>Alcaligenaceae</taxon>
        <taxon>Orrella</taxon>
    </lineage>
</organism>
<keyword evidence="3" id="KW-1185">Reference proteome</keyword>
<dbReference type="STRING" id="1851544.ODI_01273"/>
<dbReference type="AlphaFoldDB" id="A0A1C3K2B0"/>